<feature type="compositionally biased region" description="Polar residues" evidence="1">
    <location>
        <begin position="61"/>
        <end position="73"/>
    </location>
</feature>
<name>A0A8J8W3I0_9EURO</name>
<evidence type="ECO:0000313" key="4">
    <source>
        <dbReference type="Proteomes" id="UP000631181"/>
    </source>
</evidence>
<feature type="compositionally biased region" description="Polar residues" evidence="1">
    <location>
        <begin position="193"/>
        <end position="220"/>
    </location>
</feature>
<comment type="caution">
    <text evidence="3">The sequence shown here is derived from an EMBL/GenBank/DDBJ whole genome shotgun (WGS) entry which is preliminary data.</text>
</comment>
<feature type="domain" description="Inner kinetochore subunit AME1" evidence="2">
    <location>
        <begin position="554"/>
        <end position="746"/>
    </location>
</feature>
<dbReference type="InterPro" id="IPR048743">
    <property type="entry name" value="AME1"/>
</dbReference>
<feature type="compositionally biased region" description="Basic residues" evidence="1">
    <location>
        <begin position="346"/>
        <end position="357"/>
    </location>
</feature>
<dbReference type="EMBL" id="WIWV01000056">
    <property type="protein sequence ID" value="KAF7715576.1"/>
    <property type="molecule type" value="Genomic_DNA"/>
</dbReference>
<feature type="compositionally biased region" description="Polar residues" evidence="1">
    <location>
        <begin position="368"/>
        <end position="377"/>
    </location>
</feature>
<feature type="compositionally biased region" description="Acidic residues" evidence="1">
    <location>
        <begin position="460"/>
        <end position="469"/>
    </location>
</feature>
<feature type="region of interest" description="Disordered" evidence="1">
    <location>
        <begin position="61"/>
        <end position="138"/>
    </location>
</feature>
<dbReference type="OrthoDB" id="5377952at2759"/>
<evidence type="ECO:0000259" key="2">
    <source>
        <dbReference type="Pfam" id="PF20994"/>
    </source>
</evidence>
<feature type="compositionally biased region" description="Basic residues" evidence="1">
    <location>
        <begin position="430"/>
        <end position="439"/>
    </location>
</feature>
<accession>A0A8J8W3I0</accession>
<organism evidence="3 4">
    <name type="scientific">Penicillium ucsense</name>
    <dbReference type="NCBI Taxonomy" id="2839758"/>
    <lineage>
        <taxon>Eukaryota</taxon>
        <taxon>Fungi</taxon>
        <taxon>Dikarya</taxon>
        <taxon>Ascomycota</taxon>
        <taxon>Pezizomycotina</taxon>
        <taxon>Eurotiomycetes</taxon>
        <taxon>Eurotiomycetidae</taxon>
        <taxon>Eurotiales</taxon>
        <taxon>Aspergillaceae</taxon>
        <taxon>Penicillium</taxon>
    </lineage>
</organism>
<sequence>MASTREERLQMRQRGAGTHKTKAIDFGFSFGGGAIDASAPVIRPQSLVPDQSAQVEVAPTVATSPSLHANANIQRPPESARTRLPARPSPYDIPIEDEPDQPRSNKRRKLSAYVTKSHAMSPADCIVSDPSPRNSITPLRASTAIVEKETLTTTETSVSLAGTFSNAQTSLSTTPRATQVITSGPLQTEHEQSQLGEPSEESNNQVLPSESPQNESTSPGITHPSPPKVPQQEQLPQTRSKSQSPQQKTGPSAEKTVRAANRRTRKSTSPAVVTTPEGTDITPTESTPGGQIRPSPQQGSHNKDRSLRASTRMRSSGAQDEDTQATIDAGTRAVLGREADPAGINKSRKSRRNKKSTNTRPLEELNPEETSAANNVSLAEIAQPPSRTHKTRGRGMVSPGASKDQPAAAQGRSQSPVETQVPVATSASARTRRGRKKKSAGAASGGQAEDTANRSREVPETDADGDTEIEAGPPERQPVLSARAKGKRAAKASTTNPEAQPDSEVTEEPTRKRRAPRGDTVPVMVHRLVNVGALNALDAAAEGSPEDGLSGAKAKLPTRGGVNAADVLGQICRETLEKTLEKLKAGIENETNAQKRAEWSRKRKAVEEFGSELDSRLMDISEVLESNFVLGMQLKKTKRDVMDLRNHLYQVRKERETIAIRMDAVRAKHMDEEKAQSARNTINNSLHSLEMALDRSQTRAESGSGMSPSDLEFMLRTVADNVSSRAPGAQGGLLSQIRAFNHQLEATARRLERS</sequence>
<reference evidence="3" key="1">
    <citation type="journal article" date="2020" name="Front. Microbiol.">
        <title>Gene regulatory networks of Penicillium echinulatum 2HH and Penicillium oxalicum 114-2 inferred by a computational biology approach.</title>
        <authorList>
            <person name="Lenz A.R."/>
            <person name="Galan-Vasquez E."/>
            <person name="Balbinot E."/>
            <person name="De Abreu F.P."/>
            <person name="De Oliveira N.S."/>
            <person name="Da Rosa L.O."/>
            <person name="De Avila E Silva S."/>
            <person name="Camassola M."/>
            <person name="Dillon A.J.P."/>
            <person name="Perez-Rueda E."/>
        </authorList>
    </citation>
    <scope>NUCLEOTIDE SEQUENCE</scope>
    <source>
        <strain evidence="3">S1M29</strain>
    </source>
</reference>
<protein>
    <submittedName>
        <fullName evidence="3">Triadin</fullName>
    </submittedName>
</protein>
<feature type="compositionally biased region" description="Polar residues" evidence="1">
    <location>
        <begin position="281"/>
        <end position="300"/>
    </location>
</feature>
<feature type="region of interest" description="Disordered" evidence="1">
    <location>
        <begin position="1"/>
        <end position="20"/>
    </location>
</feature>
<dbReference type="AlphaFoldDB" id="A0A8J8W3I0"/>
<evidence type="ECO:0000313" key="3">
    <source>
        <dbReference type="EMBL" id="KAF7715576.1"/>
    </source>
</evidence>
<feature type="compositionally biased region" description="Polar residues" evidence="1">
    <location>
        <begin position="308"/>
        <end position="318"/>
    </location>
</feature>
<dbReference type="Pfam" id="PF20994">
    <property type="entry name" value="CENPU"/>
    <property type="match status" value="1"/>
</dbReference>
<evidence type="ECO:0000256" key="1">
    <source>
        <dbReference type="SAM" id="MobiDB-lite"/>
    </source>
</evidence>
<feature type="compositionally biased region" description="Polar residues" evidence="1">
    <location>
        <begin position="231"/>
        <end position="250"/>
    </location>
</feature>
<feature type="compositionally biased region" description="Basic and acidic residues" evidence="1">
    <location>
        <begin position="1"/>
        <end position="10"/>
    </location>
</feature>
<keyword evidence="4" id="KW-1185">Reference proteome</keyword>
<proteinExistence type="predicted"/>
<feature type="compositionally biased region" description="Polar residues" evidence="1">
    <location>
        <begin position="169"/>
        <end position="186"/>
    </location>
</feature>
<dbReference type="Proteomes" id="UP000631181">
    <property type="component" value="Unassembled WGS sequence"/>
</dbReference>
<feature type="region of interest" description="Disordered" evidence="1">
    <location>
        <begin position="169"/>
        <end position="519"/>
    </location>
</feature>
<gene>
    <name evidence="3" type="ORF">PECM_006721</name>
</gene>